<dbReference type="GO" id="GO:0016052">
    <property type="term" value="P:carbohydrate catabolic process"/>
    <property type="evidence" value="ECO:0007669"/>
    <property type="project" value="InterPro"/>
</dbReference>
<evidence type="ECO:0000256" key="3">
    <source>
        <dbReference type="ARBA" id="ARBA00009699"/>
    </source>
</evidence>
<feature type="region of interest" description="Disordered" evidence="11">
    <location>
        <begin position="353"/>
        <end position="392"/>
    </location>
</feature>
<dbReference type="GeneID" id="36604831"/>
<dbReference type="PANTHER" id="PTHR12145:SF41">
    <property type="entry name" value="MANNAN ENDO-1,6-ALPHA-MANNOSIDASE"/>
    <property type="match status" value="1"/>
</dbReference>
<dbReference type="GO" id="GO:0012505">
    <property type="term" value="C:endomembrane system"/>
    <property type="evidence" value="ECO:0007669"/>
    <property type="project" value="UniProtKB-SubCell"/>
</dbReference>
<evidence type="ECO:0000256" key="2">
    <source>
        <dbReference type="ARBA" id="ARBA00004308"/>
    </source>
</evidence>
<keyword evidence="6 10" id="KW-0378">Hydrolase</keyword>
<sequence>MKYYNGNETGQIPGILPEPYYWWETGALFDTLIDYWAQTGDDAYNAVTKQGLLWQTGENNDFLPANQTEAEGNDDQGVWALAALSAAERGFPSASSDQDQWLALAQNVFDDFAARWDAKVCGGGLRWQIFTFNAGYDYKNSASNGVFFDLAARLYLQTKNGTYARWASDVFAWEQKAGLISDSYQVFDGVHTASCGEVNKVQSSMNAGIFLHGAAAMYNATASSEWKTRVDGLLKGVQSTFVKDDVLVEAACEEQGTCSTDMQSYKSYLVRGLKATTEWAPYTRQTIQPLLLSSAQAAAAACSGPTTKTFLGRSGTACGFSWLQAFDGKTGVGEQLNALSAVISTISGAAAAAQGGDDDGEGSSGAAANGTSTAGSGKPSGTSGPVKASVTPGGAGTRVAVDAVAAVVALGGVVVALL</sequence>
<dbReference type="EC" id="3.2.1.101" evidence="4 10"/>
<dbReference type="SUPFAM" id="SSF48208">
    <property type="entry name" value="Six-hairpin glycosidases"/>
    <property type="match status" value="1"/>
</dbReference>
<accession>A0A2T4BH43</accession>
<dbReference type="FunFam" id="1.50.10.20:FF:000006">
    <property type="entry name" value="Mannan endo-1,6-alpha-mannosidase"/>
    <property type="match status" value="1"/>
</dbReference>
<dbReference type="InterPro" id="IPR005198">
    <property type="entry name" value="Glyco_hydro_76"/>
</dbReference>
<dbReference type="GO" id="GO:0008496">
    <property type="term" value="F:mannan endo-1,6-alpha-mannosidase activity"/>
    <property type="evidence" value="ECO:0007669"/>
    <property type="project" value="UniProtKB-UniRule"/>
</dbReference>
<evidence type="ECO:0000256" key="4">
    <source>
        <dbReference type="ARBA" id="ARBA00012350"/>
    </source>
</evidence>
<keyword evidence="5" id="KW-0732">Signal</keyword>
<evidence type="ECO:0000256" key="5">
    <source>
        <dbReference type="ARBA" id="ARBA00022729"/>
    </source>
</evidence>
<keyword evidence="8" id="KW-0325">Glycoprotein</keyword>
<dbReference type="AlphaFoldDB" id="A0A2T4BH43"/>
<evidence type="ECO:0000313" key="13">
    <source>
        <dbReference type="Proteomes" id="UP000241546"/>
    </source>
</evidence>
<dbReference type="RefSeq" id="XP_024751955.1">
    <property type="nucleotide sequence ID" value="XM_024896713.1"/>
</dbReference>
<evidence type="ECO:0000256" key="1">
    <source>
        <dbReference type="ARBA" id="ARBA00001452"/>
    </source>
</evidence>
<dbReference type="Proteomes" id="UP000241546">
    <property type="component" value="Unassembled WGS sequence"/>
</dbReference>
<dbReference type="PIRSF" id="PIRSF016302">
    <property type="entry name" value="Man_a_manosd"/>
    <property type="match status" value="1"/>
</dbReference>
<comment type="catalytic activity">
    <reaction evidence="1 10">
        <text>Random hydrolysis of (1-&gt;6)-alpha-D-mannosidic linkages in unbranched (1-&gt;6)-mannans.</text>
        <dbReference type="EC" id="3.2.1.101"/>
    </reaction>
</comment>
<dbReference type="InterPro" id="IPR008928">
    <property type="entry name" value="6-hairpin_glycosidase_sf"/>
</dbReference>
<dbReference type="Pfam" id="PF03663">
    <property type="entry name" value="Glyco_hydro_76"/>
    <property type="match status" value="1"/>
</dbReference>
<dbReference type="InterPro" id="IPR014480">
    <property type="entry name" value="Mannan-1_6-alpha_mannosidase"/>
</dbReference>
<evidence type="ECO:0000256" key="8">
    <source>
        <dbReference type="ARBA" id="ARBA00023180"/>
    </source>
</evidence>
<reference evidence="13" key="1">
    <citation type="submission" date="2016-07" db="EMBL/GenBank/DDBJ databases">
        <title>Multiple horizontal gene transfer events from other fungi enriched the ability of initially mycotrophic Trichoderma (Ascomycota) to feed on dead plant biomass.</title>
        <authorList>
            <consortium name="DOE Joint Genome Institute"/>
            <person name="Atanasova L."/>
            <person name="Chenthamara K."/>
            <person name="Zhang J."/>
            <person name="Grujic M."/>
            <person name="Henrissat B."/>
            <person name="Kuo A."/>
            <person name="Aerts A."/>
            <person name="Salamov A."/>
            <person name="Lipzen A."/>
            <person name="Labutti K."/>
            <person name="Barry K."/>
            <person name="Miao Y."/>
            <person name="Rahimi M.J."/>
            <person name="Shen Q."/>
            <person name="Grigoriev I.V."/>
            <person name="Kubicek C.P."/>
            <person name="Druzhinina I.S."/>
        </authorList>
    </citation>
    <scope>NUCLEOTIDE SEQUENCE [LARGE SCALE GENOMIC DNA]</scope>
    <source>
        <strain evidence="13">TUCIM 6016</strain>
    </source>
</reference>
<protein>
    <recommendedName>
        <fullName evidence="4 10">Mannan endo-1,6-alpha-mannosidase</fullName>
        <ecNumber evidence="4 10">3.2.1.101</ecNumber>
    </recommendedName>
</protein>
<name>A0A2T4BH43_9HYPO</name>
<evidence type="ECO:0000256" key="7">
    <source>
        <dbReference type="ARBA" id="ARBA00023136"/>
    </source>
</evidence>
<dbReference type="Gene3D" id="1.50.10.20">
    <property type="match status" value="1"/>
</dbReference>
<comment type="subcellular location">
    <subcellularLocation>
        <location evidence="2">Endomembrane system</location>
    </subcellularLocation>
</comment>
<evidence type="ECO:0000256" key="9">
    <source>
        <dbReference type="ARBA" id="ARBA00023295"/>
    </source>
</evidence>
<evidence type="ECO:0000256" key="11">
    <source>
        <dbReference type="SAM" id="MobiDB-lite"/>
    </source>
</evidence>
<organism evidence="12 13">
    <name type="scientific">Trichoderma citrinoviride</name>
    <dbReference type="NCBI Taxonomy" id="58853"/>
    <lineage>
        <taxon>Eukaryota</taxon>
        <taxon>Fungi</taxon>
        <taxon>Dikarya</taxon>
        <taxon>Ascomycota</taxon>
        <taxon>Pezizomycotina</taxon>
        <taxon>Sordariomycetes</taxon>
        <taxon>Hypocreomycetidae</taxon>
        <taxon>Hypocreales</taxon>
        <taxon>Hypocreaceae</taxon>
        <taxon>Trichoderma</taxon>
    </lineage>
</organism>
<keyword evidence="9 10" id="KW-0326">Glycosidase</keyword>
<keyword evidence="7" id="KW-0472">Membrane</keyword>
<dbReference type="OrthoDB" id="4187847at2759"/>
<dbReference type="GO" id="GO:0009272">
    <property type="term" value="P:fungal-type cell wall biogenesis"/>
    <property type="evidence" value="ECO:0007669"/>
    <property type="project" value="TreeGrafter"/>
</dbReference>
<proteinExistence type="inferred from homology"/>
<gene>
    <name evidence="12" type="ORF">BBK36DRAFT_1191379</name>
</gene>
<dbReference type="PANTHER" id="PTHR12145">
    <property type="entry name" value="MANNAN ENDO-1,6-ALPHA-MANNOSIDASE DCW1"/>
    <property type="match status" value="1"/>
</dbReference>
<evidence type="ECO:0000256" key="10">
    <source>
        <dbReference type="PIRNR" id="PIRNR016302"/>
    </source>
</evidence>
<feature type="compositionally biased region" description="Low complexity" evidence="11">
    <location>
        <begin position="364"/>
        <end position="377"/>
    </location>
</feature>
<comment type="similarity">
    <text evidence="3 10">Belongs to the glycosyl hydrolase 76 family.</text>
</comment>
<keyword evidence="13" id="KW-1185">Reference proteome</keyword>
<evidence type="ECO:0000256" key="6">
    <source>
        <dbReference type="ARBA" id="ARBA00022801"/>
    </source>
</evidence>
<evidence type="ECO:0000313" key="12">
    <source>
        <dbReference type="EMBL" id="PTB68635.1"/>
    </source>
</evidence>
<dbReference type="EMBL" id="KZ680209">
    <property type="protein sequence ID" value="PTB68635.1"/>
    <property type="molecule type" value="Genomic_DNA"/>
</dbReference>